<comment type="subcellular location">
    <subcellularLocation>
        <location evidence="4">Cytoplasm</location>
    </subcellularLocation>
</comment>
<dbReference type="PIRSF" id="PIRSF000857">
    <property type="entry name" value="PAPS_reductase"/>
    <property type="match status" value="1"/>
</dbReference>
<evidence type="ECO:0000313" key="6">
    <source>
        <dbReference type="EMBL" id="GEN60343.1"/>
    </source>
</evidence>
<evidence type="ECO:0000256" key="1">
    <source>
        <dbReference type="ARBA" id="ARBA00009732"/>
    </source>
</evidence>
<dbReference type="PANTHER" id="PTHR46509">
    <property type="entry name" value="PHOSPHOADENOSINE PHOSPHOSULFATE REDUCTASE"/>
    <property type="match status" value="1"/>
</dbReference>
<feature type="binding site" evidence="4">
    <location>
        <position position="204"/>
    </location>
    <ligand>
        <name>[4Fe-4S] cluster</name>
        <dbReference type="ChEBI" id="CHEBI:49883"/>
    </ligand>
</feature>
<evidence type="ECO:0000259" key="5">
    <source>
        <dbReference type="Pfam" id="PF01507"/>
    </source>
</evidence>
<feature type="binding site" evidence="4">
    <location>
        <position position="123"/>
    </location>
    <ligand>
        <name>[4Fe-4S] cluster</name>
        <dbReference type="ChEBI" id="CHEBI:49883"/>
    </ligand>
</feature>
<comment type="similarity">
    <text evidence="1 4">Belongs to the PAPS reductase family. CysH subfamily.</text>
</comment>
<organism evidence="6 7">
    <name type="scientific">Acetobacter nitrogenifigens DSM 23921 = NBRC 105050</name>
    <dbReference type="NCBI Taxonomy" id="1120919"/>
    <lineage>
        <taxon>Bacteria</taxon>
        <taxon>Pseudomonadati</taxon>
        <taxon>Pseudomonadota</taxon>
        <taxon>Alphaproteobacteria</taxon>
        <taxon>Acetobacterales</taxon>
        <taxon>Acetobacteraceae</taxon>
        <taxon>Acetobacter</taxon>
    </lineage>
</organism>
<dbReference type="GO" id="GO:0070814">
    <property type="term" value="P:hydrogen sulfide biosynthetic process"/>
    <property type="evidence" value="ECO:0007669"/>
    <property type="project" value="UniProtKB-UniRule"/>
</dbReference>
<feature type="active site" description="Nucleophile; cysteine thiosulfonate intermediate" evidence="4">
    <location>
        <position position="230"/>
    </location>
</feature>
<comment type="catalytic activity">
    <reaction evidence="4">
        <text>[thioredoxin]-disulfide + sulfite + AMP + 2 H(+) = adenosine 5'-phosphosulfate + [thioredoxin]-dithiol</text>
        <dbReference type="Rhea" id="RHEA:21976"/>
        <dbReference type="Rhea" id="RHEA-COMP:10698"/>
        <dbReference type="Rhea" id="RHEA-COMP:10700"/>
        <dbReference type="ChEBI" id="CHEBI:15378"/>
        <dbReference type="ChEBI" id="CHEBI:17359"/>
        <dbReference type="ChEBI" id="CHEBI:29950"/>
        <dbReference type="ChEBI" id="CHEBI:50058"/>
        <dbReference type="ChEBI" id="CHEBI:58243"/>
        <dbReference type="ChEBI" id="CHEBI:456215"/>
        <dbReference type="EC" id="1.8.4.10"/>
    </reaction>
</comment>
<dbReference type="STRING" id="1120919.GCA_000429165_01353"/>
<dbReference type="Gene3D" id="3.40.50.620">
    <property type="entry name" value="HUPs"/>
    <property type="match status" value="1"/>
</dbReference>
<evidence type="ECO:0000256" key="3">
    <source>
        <dbReference type="ARBA" id="ARBA00024327"/>
    </source>
</evidence>
<keyword evidence="4" id="KW-0963">Cytoplasm</keyword>
<dbReference type="NCBIfam" id="NF002537">
    <property type="entry name" value="PRK02090.1"/>
    <property type="match status" value="1"/>
</dbReference>
<comment type="cofactor">
    <cofactor evidence="4">
        <name>[4Fe-4S] cluster</name>
        <dbReference type="ChEBI" id="CHEBI:49883"/>
    </cofactor>
    <text evidence="4">Binds 1 [4Fe-4S] cluster per subunit.</text>
</comment>
<name>A0A511XBI2_9PROT</name>
<dbReference type="GO" id="GO:0019379">
    <property type="term" value="P:sulfate assimilation, phosphoadenylyl sulfate reduction by phosphoadenylyl-sulfate reductase (thioredoxin)"/>
    <property type="evidence" value="ECO:0007669"/>
    <property type="project" value="UniProtKB-UniRule"/>
</dbReference>
<comment type="pathway">
    <text evidence="3 4">Sulfur metabolism; hydrogen sulfide biosynthesis; sulfite from sulfate.</text>
</comment>
<dbReference type="AlphaFoldDB" id="A0A511XBI2"/>
<dbReference type="Proteomes" id="UP000321635">
    <property type="component" value="Unassembled WGS sequence"/>
</dbReference>
<protein>
    <recommendedName>
        <fullName evidence="4">Adenosine 5'-phosphosulfate reductase</fullName>
        <shortName evidence="4">APS reductase</shortName>
        <ecNumber evidence="4">1.8.4.10</ecNumber>
    </recommendedName>
    <alternativeName>
        <fullName evidence="4">5'-adenylylsulfate reductase</fullName>
    </alternativeName>
    <alternativeName>
        <fullName evidence="4">Thioredoxin-dependent 5'-adenylylsulfate reductase</fullName>
    </alternativeName>
</protein>
<proteinExistence type="inferred from homology"/>
<dbReference type="GO" id="GO:0043866">
    <property type="term" value="F:adenylyl-sulfate reductase (thioredoxin) activity"/>
    <property type="evidence" value="ECO:0007669"/>
    <property type="project" value="UniProtKB-EC"/>
</dbReference>
<keyword evidence="7" id="KW-1185">Reference proteome</keyword>
<dbReference type="EMBL" id="BJYF01000016">
    <property type="protein sequence ID" value="GEN60343.1"/>
    <property type="molecule type" value="Genomic_DNA"/>
</dbReference>
<feature type="binding site" evidence="4">
    <location>
        <position position="122"/>
    </location>
    <ligand>
        <name>[4Fe-4S] cluster</name>
        <dbReference type="ChEBI" id="CHEBI:49883"/>
    </ligand>
</feature>
<dbReference type="HAMAP" id="MF_00063">
    <property type="entry name" value="CysH"/>
    <property type="match status" value="1"/>
</dbReference>
<keyword evidence="4" id="KW-0411">Iron-sulfur</keyword>
<evidence type="ECO:0000313" key="7">
    <source>
        <dbReference type="Proteomes" id="UP000321635"/>
    </source>
</evidence>
<feature type="domain" description="Phosphoadenosine phosphosulphate reductase" evidence="5">
    <location>
        <begin position="41"/>
        <end position="210"/>
    </location>
</feature>
<dbReference type="InterPro" id="IPR002500">
    <property type="entry name" value="PAPS_reduct_dom"/>
</dbReference>
<sequence length="237" mass="25916">MQHELNAIMSLTSDKISTIKRAGDDARAVLRSALETFPGDVAVLSSFGAESAALLSLVADIAPATPILFLETGQHFPETLEYRQALAKQLGLTDVRDIRPAPDALKNRDPEGQLWAFDPDACCQLRKVEPLDLATLPFHALITGRKRSQASTRQRMEIVEPNGEGRIKINPLATWSAADLDEEIDRRSLPRHPLSLHGYPSIGCAPCTRAVGEDEDPRAGRWAGLNKTECGIHRPAL</sequence>
<dbReference type="InterPro" id="IPR014729">
    <property type="entry name" value="Rossmann-like_a/b/a_fold"/>
</dbReference>
<dbReference type="GO" id="GO:0005737">
    <property type="term" value="C:cytoplasm"/>
    <property type="evidence" value="ECO:0007669"/>
    <property type="project" value="UniProtKB-SubCell"/>
</dbReference>
<dbReference type="GO" id="GO:0046872">
    <property type="term" value="F:metal ion binding"/>
    <property type="evidence" value="ECO:0007669"/>
    <property type="project" value="UniProtKB-KW"/>
</dbReference>
<dbReference type="GO" id="GO:0004604">
    <property type="term" value="F:phosphoadenylyl-sulfate reductase (thioredoxin) activity"/>
    <property type="evidence" value="ECO:0007669"/>
    <property type="project" value="UniProtKB-UniRule"/>
</dbReference>
<dbReference type="PANTHER" id="PTHR46509:SF1">
    <property type="entry name" value="PHOSPHOADENOSINE PHOSPHOSULFATE REDUCTASE"/>
    <property type="match status" value="1"/>
</dbReference>
<dbReference type="SUPFAM" id="SSF52402">
    <property type="entry name" value="Adenine nucleotide alpha hydrolases-like"/>
    <property type="match status" value="1"/>
</dbReference>
<comment type="caution">
    <text evidence="6">The sequence shown here is derived from an EMBL/GenBank/DDBJ whole genome shotgun (WGS) entry which is preliminary data.</text>
</comment>
<keyword evidence="4" id="KW-0408">Iron</keyword>
<feature type="binding site" evidence="4">
    <location>
        <position position="207"/>
    </location>
    <ligand>
        <name>[4Fe-4S] cluster</name>
        <dbReference type="ChEBI" id="CHEBI:49883"/>
    </ligand>
</feature>
<dbReference type="EC" id="1.8.4.10" evidence="4"/>
<keyword evidence="4" id="KW-0479">Metal-binding</keyword>
<dbReference type="GO" id="GO:0051539">
    <property type="term" value="F:4 iron, 4 sulfur cluster binding"/>
    <property type="evidence" value="ECO:0007669"/>
    <property type="project" value="UniProtKB-UniRule"/>
</dbReference>
<comment type="function">
    <text evidence="4">Catalyzes the formation of sulfite from adenosine 5'-phosphosulfate (APS) using thioredoxin as an electron donor.</text>
</comment>
<keyword evidence="2 4" id="KW-0560">Oxidoreductase</keyword>
<gene>
    <name evidence="4 6" type="primary">cysH</name>
    <name evidence="6" type="ORF">ANI02nite_22270</name>
</gene>
<reference evidence="6 7" key="1">
    <citation type="submission" date="2019-07" db="EMBL/GenBank/DDBJ databases">
        <title>Whole genome shotgun sequence of Acetobacter nitrogenifigens NBRC 105050.</title>
        <authorList>
            <person name="Hosoyama A."/>
            <person name="Uohara A."/>
            <person name="Ohji S."/>
            <person name="Ichikawa N."/>
        </authorList>
    </citation>
    <scope>NUCLEOTIDE SEQUENCE [LARGE SCALE GENOMIC DNA]</scope>
    <source>
        <strain evidence="6 7">NBRC 105050</strain>
    </source>
</reference>
<accession>A0A511XBI2</accession>
<evidence type="ECO:0000256" key="4">
    <source>
        <dbReference type="HAMAP-Rule" id="MF_00063"/>
    </source>
</evidence>
<dbReference type="Pfam" id="PF01507">
    <property type="entry name" value="PAPS_reduct"/>
    <property type="match status" value="1"/>
</dbReference>
<evidence type="ECO:0000256" key="2">
    <source>
        <dbReference type="ARBA" id="ARBA00023002"/>
    </source>
</evidence>
<dbReference type="InterPro" id="IPR004511">
    <property type="entry name" value="PAPS/APS_Rdtase"/>
</dbReference>